<dbReference type="GO" id="GO:0016788">
    <property type="term" value="F:hydrolase activity, acting on ester bonds"/>
    <property type="evidence" value="ECO:0007669"/>
    <property type="project" value="UniProtKB-UniRule"/>
</dbReference>
<reference evidence="3 4" key="1">
    <citation type="journal article" date="2014" name="Int. J. Syst. Evol. Microbiol.">
        <title>Complete genome sequence of Corynebacterium casei LMG S-19264T (=DSM 44701T), isolated from a smear-ripened cheese.</title>
        <authorList>
            <consortium name="US DOE Joint Genome Institute (JGI-PGF)"/>
            <person name="Walter F."/>
            <person name="Albersmeier A."/>
            <person name="Kalinowski J."/>
            <person name="Ruckert C."/>
        </authorList>
    </citation>
    <scope>NUCLEOTIDE SEQUENCE [LARGE SCALE GENOMIC DNA]</scope>
    <source>
        <strain evidence="3 4">CGMCC 1.15286</strain>
    </source>
</reference>
<dbReference type="Proteomes" id="UP000600247">
    <property type="component" value="Unassembled WGS sequence"/>
</dbReference>
<dbReference type="PANTHER" id="PTHR40037">
    <property type="entry name" value="PHOSPHOESTERASE YJCG-RELATED"/>
    <property type="match status" value="1"/>
</dbReference>
<keyword evidence="1 2" id="KW-0378">Hydrolase</keyword>
<dbReference type="RefSeq" id="WP_188892999.1">
    <property type="nucleotide sequence ID" value="NZ_BMHY01000023.1"/>
</dbReference>
<dbReference type="SUPFAM" id="SSF55144">
    <property type="entry name" value="LigT-like"/>
    <property type="match status" value="1"/>
</dbReference>
<comment type="similarity">
    <text evidence="2">Belongs to the 2H phosphoesterase superfamily. YjcG family.</text>
</comment>
<feature type="active site" description="Proton donor" evidence="2">
    <location>
        <position position="34"/>
    </location>
</feature>
<name>A0A917HVS1_9BACL</name>
<dbReference type="NCBIfam" id="NF010223">
    <property type="entry name" value="PRK13679.1"/>
    <property type="match status" value="1"/>
</dbReference>
<dbReference type="InterPro" id="IPR009097">
    <property type="entry name" value="Cyclic_Pdiesterase"/>
</dbReference>
<gene>
    <name evidence="3" type="primary">yjcG</name>
    <name evidence="3" type="ORF">GCM10010918_56180</name>
</gene>
<dbReference type="InterPro" id="IPR050580">
    <property type="entry name" value="2H_phosphoesterase_YjcG-like"/>
</dbReference>
<proteinExistence type="inferred from homology"/>
<dbReference type="EC" id="3.1.-.-" evidence="2"/>
<feature type="short sequence motif" description="HXTX 1" evidence="2">
    <location>
        <begin position="34"/>
        <end position="37"/>
    </location>
</feature>
<evidence type="ECO:0000256" key="1">
    <source>
        <dbReference type="ARBA" id="ARBA00022801"/>
    </source>
</evidence>
<accession>A0A917HVS1</accession>
<dbReference type="EMBL" id="BMHY01000023">
    <property type="protein sequence ID" value="GGG90075.1"/>
    <property type="molecule type" value="Genomic_DNA"/>
</dbReference>
<organism evidence="3 4">
    <name type="scientific">Paenibacillus radicis</name>
    <name type="common">ex Gao et al. 2016</name>
    <dbReference type="NCBI Taxonomy" id="1737354"/>
    <lineage>
        <taxon>Bacteria</taxon>
        <taxon>Bacillati</taxon>
        <taxon>Bacillota</taxon>
        <taxon>Bacilli</taxon>
        <taxon>Bacillales</taxon>
        <taxon>Paenibacillaceae</taxon>
        <taxon>Paenibacillus</taxon>
    </lineage>
</organism>
<comment type="caution">
    <text evidence="3">The sequence shown here is derived from an EMBL/GenBank/DDBJ whole genome shotgun (WGS) entry which is preliminary data.</text>
</comment>
<dbReference type="Pfam" id="PF13563">
    <property type="entry name" value="2_5_RNA_ligase2"/>
    <property type="match status" value="1"/>
</dbReference>
<protein>
    <recommendedName>
        <fullName evidence="2">Putative phosphoesterase GCM10010918_56180</fullName>
        <ecNumber evidence="2">3.1.-.-</ecNumber>
    </recommendedName>
</protein>
<feature type="active site" description="Proton acceptor" evidence="2">
    <location>
        <position position="116"/>
    </location>
</feature>
<keyword evidence="4" id="KW-1185">Reference proteome</keyword>
<sequence length="170" mass="19263">MQFGIAVFPSKEVQDFANDWRIRHDPKYNAIPPHLTIRDKGDLSNERLKEAVAHLDAVASTLSPFTIRFNRVSTFFPVSNVLYLALEDPLPVQQLQQAICSGPLAIPAPNFVYTPHVTIGQQMDPDELHDLYGNLRMSDVSLESVIDRVHLLHATENGFWTAYQSFQFRG</sequence>
<evidence type="ECO:0000313" key="4">
    <source>
        <dbReference type="Proteomes" id="UP000600247"/>
    </source>
</evidence>
<dbReference type="HAMAP" id="MF_01444">
    <property type="entry name" value="2H_phosphoesterase_YjcG"/>
    <property type="match status" value="1"/>
</dbReference>
<dbReference type="InterPro" id="IPR022932">
    <property type="entry name" value="YjcG"/>
</dbReference>
<dbReference type="PANTHER" id="PTHR40037:SF1">
    <property type="entry name" value="PHOSPHOESTERASE SAOUHSC_00951-RELATED"/>
    <property type="match status" value="1"/>
</dbReference>
<evidence type="ECO:0000313" key="3">
    <source>
        <dbReference type="EMBL" id="GGG90075.1"/>
    </source>
</evidence>
<feature type="short sequence motif" description="HXTX 2" evidence="2">
    <location>
        <begin position="116"/>
        <end position="119"/>
    </location>
</feature>
<dbReference type="AlphaFoldDB" id="A0A917HVS1"/>
<dbReference type="Gene3D" id="3.90.1140.10">
    <property type="entry name" value="Cyclic phosphodiesterase"/>
    <property type="match status" value="1"/>
</dbReference>
<evidence type="ECO:0000256" key="2">
    <source>
        <dbReference type="HAMAP-Rule" id="MF_01444"/>
    </source>
</evidence>